<gene>
    <name evidence="1" type="ORF">BO70DRAFT_13024</name>
</gene>
<reference evidence="1 2" key="1">
    <citation type="submission" date="2016-12" db="EMBL/GenBank/DDBJ databases">
        <title>The genomes of Aspergillus section Nigri reveals drivers in fungal speciation.</title>
        <authorList>
            <consortium name="DOE Joint Genome Institute"/>
            <person name="Vesth T.C."/>
            <person name="Nybo J."/>
            <person name="Theobald S."/>
            <person name="Brandl J."/>
            <person name="Frisvad J.C."/>
            <person name="Nielsen K.F."/>
            <person name="Lyhne E.K."/>
            <person name="Kogle M.E."/>
            <person name="Kuo A."/>
            <person name="Riley R."/>
            <person name="Clum A."/>
            <person name="Nolan M."/>
            <person name="Lipzen A."/>
            <person name="Salamov A."/>
            <person name="Henrissat B."/>
            <person name="Wiebenga A."/>
            <person name="De Vries R.P."/>
            <person name="Grigoriev I.V."/>
            <person name="Mortensen U.H."/>
            <person name="Andersen M.R."/>
            <person name="Baker S.E."/>
        </authorList>
    </citation>
    <scope>NUCLEOTIDE SEQUENCE [LARGE SCALE GENOMIC DNA]</scope>
    <source>
        <strain evidence="1 2">CBS 117.55</strain>
    </source>
</reference>
<dbReference type="RefSeq" id="XP_025404257.1">
    <property type="nucleotide sequence ID" value="XM_025538020.1"/>
</dbReference>
<protein>
    <submittedName>
        <fullName evidence="1">Uncharacterized protein</fullName>
    </submittedName>
</protein>
<sequence>MDPVNRLYHHPDSKRSGFRAGLGSLHSQELQINTSSAFRPTGKLGIFSLQVHLSFRDFSDMDRGSNGPLLLRLCMSTYLSTYLHRATKAGLLGVGSAQGPGCARVNWTILKVCRLVLFPIPESDTHSAESIILDTIDEARKATYVSATTPKS</sequence>
<dbReference type="EMBL" id="MSFL01000001">
    <property type="protein sequence ID" value="PWY92518.1"/>
    <property type="molecule type" value="Genomic_DNA"/>
</dbReference>
<accession>A0A317X6K8</accession>
<dbReference type="Proteomes" id="UP000247233">
    <property type="component" value="Unassembled WGS sequence"/>
</dbReference>
<proteinExistence type="predicted"/>
<dbReference type="GeneID" id="37060257"/>
<evidence type="ECO:0000313" key="2">
    <source>
        <dbReference type="Proteomes" id="UP000247233"/>
    </source>
</evidence>
<name>A0A317X6K8_9EURO</name>
<evidence type="ECO:0000313" key="1">
    <source>
        <dbReference type="EMBL" id="PWY92518.1"/>
    </source>
</evidence>
<dbReference type="VEuPathDB" id="FungiDB:BO70DRAFT_13024"/>
<dbReference type="AlphaFoldDB" id="A0A317X6K8"/>
<keyword evidence="2" id="KW-1185">Reference proteome</keyword>
<comment type="caution">
    <text evidence="1">The sequence shown here is derived from an EMBL/GenBank/DDBJ whole genome shotgun (WGS) entry which is preliminary data.</text>
</comment>
<organism evidence="1 2">
    <name type="scientific">Aspergillus heteromorphus CBS 117.55</name>
    <dbReference type="NCBI Taxonomy" id="1448321"/>
    <lineage>
        <taxon>Eukaryota</taxon>
        <taxon>Fungi</taxon>
        <taxon>Dikarya</taxon>
        <taxon>Ascomycota</taxon>
        <taxon>Pezizomycotina</taxon>
        <taxon>Eurotiomycetes</taxon>
        <taxon>Eurotiomycetidae</taxon>
        <taxon>Eurotiales</taxon>
        <taxon>Aspergillaceae</taxon>
        <taxon>Aspergillus</taxon>
        <taxon>Aspergillus subgen. Circumdati</taxon>
    </lineage>
</organism>